<dbReference type="Gene3D" id="3.40.50.300">
    <property type="entry name" value="P-loop containing nucleotide triphosphate hydrolases"/>
    <property type="match status" value="1"/>
</dbReference>
<dbReference type="RefSeq" id="WP_207050837.1">
    <property type="nucleotide sequence ID" value="NZ_JAFIMU010000006.1"/>
</dbReference>
<dbReference type="PANTHER" id="PTHR37291">
    <property type="entry name" value="5-METHYLCYTOSINE-SPECIFIC RESTRICTION ENZYME B"/>
    <property type="match status" value="1"/>
</dbReference>
<dbReference type="InterPro" id="IPR003593">
    <property type="entry name" value="AAA+_ATPase"/>
</dbReference>
<dbReference type="PANTHER" id="PTHR37291:SF1">
    <property type="entry name" value="TYPE IV METHYL-DIRECTED RESTRICTION ENZYME ECOKMCRB SUBUNIT"/>
    <property type="match status" value="1"/>
</dbReference>
<evidence type="ECO:0000259" key="2">
    <source>
        <dbReference type="SMART" id="SM00382"/>
    </source>
</evidence>
<proteinExistence type="predicted"/>
<keyword evidence="4" id="KW-1185">Reference proteome</keyword>
<evidence type="ECO:0000313" key="3">
    <source>
        <dbReference type="EMBL" id="MBN8227992.1"/>
    </source>
</evidence>
<feature type="compositionally biased region" description="Basic and acidic residues" evidence="1">
    <location>
        <begin position="427"/>
        <end position="437"/>
    </location>
</feature>
<comment type="caution">
    <text evidence="3">The sequence shown here is derived from an EMBL/GenBank/DDBJ whole genome shotgun (WGS) entry which is preliminary data.</text>
</comment>
<dbReference type="InterPro" id="IPR052934">
    <property type="entry name" value="Methyl-DNA_Rec/Restrict_Enz"/>
</dbReference>
<dbReference type="Proteomes" id="UP000664052">
    <property type="component" value="Unassembled WGS sequence"/>
</dbReference>
<dbReference type="CDD" id="cd00009">
    <property type="entry name" value="AAA"/>
    <property type="match status" value="1"/>
</dbReference>
<dbReference type="InterPro" id="IPR011704">
    <property type="entry name" value="ATPase_dyneun-rel_AAA"/>
</dbReference>
<name>A0ABS3D8L1_9BACT</name>
<reference evidence="3 4" key="1">
    <citation type="submission" date="2021-02" db="EMBL/GenBank/DDBJ databases">
        <title>De Novo genome assembly of isolated myxobacteria.</title>
        <authorList>
            <person name="Stevens D.C."/>
        </authorList>
    </citation>
    <scope>NUCLEOTIDE SEQUENCE [LARGE SCALE GENOMIC DNA]</scope>
    <source>
        <strain evidence="3 4">ATCC 29039</strain>
    </source>
</reference>
<gene>
    <name evidence="3" type="ORF">JYK02_10780</name>
</gene>
<evidence type="ECO:0000256" key="1">
    <source>
        <dbReference type="SAM" id="MobiDB-lite"/>
    </source>
</evidence>
<sequence>MTVRKDANRLALRTARSIVDAAADLRFEVEGNAIDIQIERLPPPPFPTLSAEGQEVLDASTDGPWPGAVQVKCSWKEGSRTLLVQADYSRPANEHHHYVAIRVSLMERTRDLVWLNLCSRFLEAEDGEELAFVASATIYKRKEYVEKGDHAALKAVVSRSGLPLLSRARVEVFRSEVPTAEVRPSPAEAFRRLVHLALLKLPFLMRMDDDASEGNMPFRIPDSAADDSEAADEAPPTDKFAGLFPLPGGVRQYKATLDELLEWLAVQPRSVKEFERNLLERYEVSGESARVGYRRLLTNLRFATELGGKLDLTSRGEEYRASGDALLLFDRLHEAYQGMLATLVIVEFGWGTRTDEVQWQLERLLDVYWKSSNQTNFRRNWLLSLGLTDRTPNGDVITARGREALKRHSDEAAQLNAQLSDIHEEAAEKDLTDREMVGMEPDAEAPSRRRKVRQEPLAEDVPQSASSPKADVVAPAGWLADRLDLATALVQPHIGALELPPGVLDRVCAALSSGKHLLLVGPPGTGKTELAHALARAASSEGYCHGIFEATASADWTTYETIGGYALERDQSLRFRPGAFLRAVESWQWLLVDELNRADVDKAFGELMTVLSGKGTDTPFELEGGRRVSIGFDSDRSHRVSRTFRVIATMNTWDKTSLFRLSYAVQRRFAIVHLGLPEDAAYARLVSHAALGPGPDSPLDEAAVRRLTRLFQRKGLLEHRDIGPAVALDIVRYMRRRSASGDALAEALGMFLLPQLEGLDVERARKVDVLFREALTGWTSDAALMELRERCADLWPPDYLGED</sequence>
<accession>A0ABS3D8L1</accession>
<organism evidence="3 4">
    <name type="scientific">Corallococcus macrosporus</name>
    <dbReference type="NCBI Taxonomy" id="35"/>
    <lineage>
        <taxon>Bacteria</taxon>
        <taxon>Pseudomonadati</taxon>
        <taxon>Myxococcota</taxon>
        <taxon>Myxococcia</taxon>
        <taxon>Myxococcales</taxon>
        <taxon>Cystobacterineae</taxon>
        <taxon>Myxococcaceae</taxon>
        <taxon>Corallococcus</taxon>
    </lineage>
</organism>
<dbReference type="SMART" id="SM00382">
    <property type="entry name" value="AAA"/>
    <property type="match status" value="1"/>
</dbReference>
<dbReference type="Pfam" id="PF07728">
    <property type="entry name" value="AAA_5"/>
    <property type="match status" value="1"/>
</dbReference>
<dbReference type="InterPro" id="IPR027417">
    <property type="entry name" value="P-loop_NTPase"/>
</dbReference>
<dbReference type="EMBL" id="JAFIMU010000006">
    <property type="protein sequence ID" value="MBN8227992.1"/>
    <property type="molecule type" value="Genomic_DNA"/>
</dbReference>
<feature type="domain" description="AAA+ ATPase" evidence="2">
    <location>
        <begin position="513"/>
        <end position="678"/>
    </location>
</feature>
<dbReference type="SUPFAM" id="SSF52540">
    <property type="entry name" value="P-loop containing nucleoside triphosphate hydrolases"/>
    <property type="match status" value="1"/>
</dbReference>
<protein>
    <submittedName>
        <fullName evidence="3">AAA family ATPase</fullName>
    </submittedName>
</protein>
<evidence type="ECO:0000313" key="4">
    <source>
        <dbReference type="Proteomes" id="UP000664052"/>
    </source>
</evidence>
<feature type="region of interest" description="Disordered" evidence="1">
    <location>
        <begin position="427"/>
        <end position="469"/>
    </location>
</feature>